<keyword evidence="1" id="KW-0808">Transferase</keyword>
<reference evidence="4 5" key="1">
    <citation type="submission" date="2020-08" db="EMBL/GenBank/DDBJ databases">
        <title>Sequencing the genomes of 1000 actinobacteria strains.</title>
        <authorList>
            <person name="Klenk H.-P."/>
        </authorList>
    </citation>
    <scope>NUCLEOTIDE SEQUENCE [LARGE SCALE GENOMIC DNA]</scope>
    <source>
        <strain evidence="4 5">DSM 45823</strain>
    </source>
</reference>
<evidence type="ECO:0000256" key="2">
    <source>
        <dbReference type="SAM" id="MobiDB-lite"/>
    </source>
</evidence>
<dbReference type="GO" id="GO:0004674">
    <property type="term" value="F:protein serine/threonine kinase activity"/>
    <property type="evidence" value="ECO:0007669"/>
    <property type="project" value="UniProtKB-KW"/>
</dbReference>
<dbReference type="RefSeq" id="WP_182703629.1">
    <property type="nucleotide sequence ID" value="NZ_JACJII010000001.1"/>
</dbReference>
<protein>
    <submittedName>
        <fullName evidence="4">Anti-sigma regulatory factor (Ser/Thr protein kinase)</fullName>
    </submittedName>
</protein>
<dbReference type="InterPro" id="IPR036890">
    <property type="entry name" value="HATPase_C_sf"/>
</dbReference>
<dbReference type="PANTHER" id="PTHR35526:SF3">
    <property type="entry name" value="ANTI-SIGMA-F FACTOR RSBW"/>
    <property type="match status" value="1"/>
</dbReference>
<dbReference type="InterPro" id="IPR050267">
    <property type="entry name" value="Anti-sigma-factor_SerPK"/>
</dbReference>
<dbReference type="Proteomes" id="UP000539313">
    <property type="component" value="Unassembled WGS sequence"/>
</dbReference>
<dbReference type="PANTHER" id="PTHR35526">
    <property type="entry name" value="ANTI-SIGMA-F FACTOR RSBW-RELATED"/>
    <property type="match status" value="1"/>
</dbReference>
<dbReference type="CDD" id="cd16936">
    <property type="entry name" value="HATPase_RsbW-like"/>
    <property type="match status" value="1"/>
</dbReference>
<name>A0A7W3MST0_9ACTN</name>
<dbReference type="Gene3D" id="3.30.565.10">
    <property type="entry name" value="Histidine kinase-like ATPase, C-terminal domain"/>
    <property type="match status" value="1"/>
</dbReference>
<comment type="caution">
    <text evidence="4">The sequence shown here is derived from an EMBL/GenBank/DDBJ whole genome shotgun (WGS) entry which is preliminary data.</text>
</comment>
<evidence type="ECO:0000256" key="1">
    <source>
        <dbReference type="ARBA" id="ARBA00022527"/>
    </source>
</evidence>
<keyword evidence="1" id="KW-0723">Serine/threonine-protein kinase</keyword>
<dbReference type="InterPro" id="IPR003594">
    <property type="entry name" value="HATPase_dom"/>
</dbReference>
<keyword evidence="5" id="KW-1185">Reference proteome</keyword>
<evidence type="ECO:0000313" key="5">
    <source>
        <dbReference type="Proteomes" id="UP000539313"/>
    </source>
</evidence>
<dbReference type="Pfam" id="PF13581">
    <property type="entry name" value="HATPase_c_2"/>
    <property type="match status" value="1"/>
</dbReference>
<feature type="domain" description="Histidine kinase/HSP90-like ATPase" evidence="3">
    <location>
        <begin position="38"/>
        <end position="145"/>
    </location>
</feature>
<organism evidence="4 5">
    <name type="scientific">Thermomonospora cellulosilytica</name>
    <dbReference type="NCBI Taxonomy" id="1411118"/>
    <lineage>
        <taxon>Bacteria</taxon>
        <taxon>Bacillati</taxon>
        <taxon>Actinomycetota</taxon>
        <taxon>Actinomycetes</taxon>
        <taxon>Streptosporangiales</taxon>
        <taxon>Thermomonosporaceae</taxon>
        <taxon>Thermomonospora</taxon>
    </lineage>
</organism>
<evidence type="ECO:0000313" key="4">
    <source>
        <dbReference type="EMBL" id="MBA9001223.1"/>
    </source>
</evidence>
<dbReference type="EMBL" id="JACJII010000001">
    <property type="protein sequence ID" value="MBA9001223.1"/>
    <property type="molecule type" value="Genomic_DNA"/>
</dbReference>
<accession>A0A7W3MST0</accession>
<evidence type="ECO:0000259" key="3">
    <source>
        <dbReference type="Pfam" id="PF13581"/>
    </source>
</evidence>
<gene>
    <name evidence="4" type="ORF">HNR21_000105</name>
</gene>
<keyword evidence="1" id="KW-0418">Kinase</keyword>
<proteinExistence type="predicted"/>
<dbReference type="AlphaFoldDB" id="A0A7W3MST0"/>
<dbReference type="SUPFAM" id="SSF55874">
    <property type="entry name" value="ATPase domain of HSP90 chaperone/DNA topoisomerase II/histidine kinase"/>
    <property type="match status" value="1"/>
</dbReference>
<feature type="region of interest" description="Disordered" evidence="2">
    <location>
        <begin position="1"/>
        <end position="21"/>
    </location>
</feature>
<sequence>MKKQPTRAHVPLGNPVPSPQPNDLFLSVSPVPSAAGLARTFVEHRLNALGMADLVDDALVVVSELVTNAAREHREHRPTVPITVRLALTDEGRPRIEVTDRSPNMPRLRNASPVEESGRGLLLVTAIAREAGYKPVPGCGKTVWAVL</sequence>